<organism evidence="2">
    <name type="scientific">Candidatus Methanophaga sp. ANME-1 ERB7</name>
    <dbReference type="NCBI Taxonomy" id="2759913"/>
    <lineage>
        <taxon>Archaea</taxon>
        <taxon>Methanobacteriati</taxon>
        <taxon>Methanobacteriota</taxon>
        <taxon>Stenosarchaea group</taxon>
        <taxon>Methanomicrobia</taxon>
        <taxon>Candidatus Methanophagales</taxon>
        <taxon>Candidatus Methanophagaceae</taxon>
        <taxon>Candidatus Methanophaga</taxon>
    </lineage>
</organism>
<reference evidence="2" key="1">
    <citation type="submission" date="2020-06" db="EMBL/GenBank/DDBJ databases">
        <title>Unique genomic features of the anaerobic methanotrophic archaea.</title>
        <authorList>
            <person name="Chadwick G.L."/>
            <person name="Skennerton C.T."/>
            <person name="Laso-Perez R."/>
            <person name="Leu A.O."/>
            <person name="Speth D.R."/>
            <person name="Yu H."/>
            <person name="Morgan-Lang C."/>
            <person name="Hatzenpichler R."/>
            <person name="Goudeau D."/>
            <person name="Malmstrom R."/>
            <person name="Brazelton W.J."/>
            <person name="Woyke T."/>
            <person name="Hallam S.J."/>
            <person name="Tyson G.W."/>
            <person name="Wegener G."/>
            <person name="Boetius A."/>
            <person name="Orphan V."/>
        </authorList>
    </citation>
    <scope>NUCLEOTIDE SEQUENCE</scope>
</reference>
<dbReference type="EMBL" id="MT631576">
    <property type="protein sequence ID" value="QNO54338.1"/>
    <property type="molecule type" value="Genomic_DNA"/>
</dbReference>
<name>A0A7G9Z254_9EURY</name>
<feature type="transmembrane region" description="Helical" evidence="1">
    <location>
        <begin position="12"/>
        <end position="35"/>
    </location>
</feature>
<accession>A0A7G9Z254</accession>
<keyword evidence="1" id="KW-0812">Transmembrane</keyword>
<keyword evidence="1" id="KW-0472">Membrane</keyword>
<protein>
    <submittedName>
        <fullName evidence="2">Uncharacterized protein</fullName>
    </submittedName>
</protein>
<sequence length="55" mass="6402">MSEYKLFAQRVGLVGITNAIVSLRVLIPILSYFFFSRVPKVTIFKWLHLYVVVNN</sequence>
<dbReference type="AlphaFoldDB" id="A0A7G9Z254"/>
<proteinExistence type="predicted"/>
<evidence type="ECO:0000256" key="1">
    <source>
        <dbReference type="SAM" id="Phobius"/>
    </source>
</evidence>
<gene>
    <name evidence="2" type="ORF">DIMBOPOO_00010</name>
</gene>
<keyword evidence="1" id="KW-1133">Transmembrane helix</keyword>
<evidence type="ECO:0000313" key="2">
    <source>
        <dbReference type="EMBL" id="QNO54338.1"/>
    </source>
</evidence>